<feature type="region of interest" description="Disordered" evidence="1">
    <location>
        <begin position="36"/>
        <end position="62"/>
    </location>
</feature>
<gene>
    <name evidence="2" type="ORF">MNB_SUP05-SYMBIONT-4-626</name>
</gene>
<evidence type="ECO:0000256" key="1">
    <source>
        <dbReference type="SAM" id="MobiDB-lite"/>
    </source>
</evidence>
<evidence type="ECO:0000313" key="2">
    <source>
        <dbReference type="EMBL" id="SFV86329.1"/>
    </source>
</evidence>
<protein>
    <submittedName>
        <fullName evidence="2">Uncharacterized protein</fullName>
    </submittedName>
</protein>
<sequence>MSLFRLLQAQLTKYYTHLNNFPLVFFDSPFLSKKKSINNPKKHNQDSSQQPLKPDKTCLRKS</sequence>
<proteinExistence type="predicted"/>
<dbReference type="EMBL" id="FPHY01000071">
    <property type="protein sequence ID" value="SFV86329.1"/>
    <property type="molecule type" value="Genomic_DNA"/>
</dbReference>
<feature type="compositionally biased region" description="Basic and acidic residues" evidence="1">
    <location>
        <begin position="53"/>
        <end position="62"/>
    </location>
</feature>
<dbReference type="AlphaFoldDB" id="A0A1W1DXB3"/>
<accession>A0A1W1DXB3</accession>
<organism evidence="2">
    <name type="scientific">hydrothermal vent metagenome</name>
    <dbReference type="NCBI Taxonomy" id="652676"/>
    <lineage>
        <taxon>unclassified sequences</taxon>
        <taxon>metagenomes</taxon>
        <taxon>ecological metagenomes</taxon>
    </lineage>
</organism>
<reference evidence="2" key="1">
    <citation type="submission" date="2016-10" db="EMBL/GenBank/DDBJ databases">
        <authorList>
            <person name="de Groot N.N."/>
        </authorList>
    </citation>
    <scope>NUCLEOTIDE SEQUENCE</scope>
</reference>
<name>A0A1W1DXB3_9ZZZZ</name>